<evidence type="ECO:0000313" key="1">
    <source>
        <dbReference type="EMBL" id="EHP47609.1"/>
    </source>
</evidence>
<dbReference type="PATRIC" id="fig|742817.3.peg.1551"/>
<proteinExistence type="predicted"/>
<dbReference type="HOGENOM" id="CLU_1617326_0_0_10"/>
<name>H1DGS6_9BACT</name>
<dbReference type="InterPro" id="IPR011989">
    <property type="entry name" value="ARM-like"/>
</dbReference>
<reference evidence="1 2" key="1">
    <citation type="submission" date="2012-01" db="EMBL/GenBank/DDBJ databases">
        <title>The Genome Sequence of Odoribacter laneus YIT 12061.</title>
        <authorList>
            <consortium name="The Broad Institute Genome Sequencing Platform"/>
            <person name="Earl A."/>
            <person name="Ward D."/>
            <person name="Feldgarden M."/>
            <person name="Gevers D."/>
            <person name="Morotomi M."/>
            <person name="Young S.K."/>
            <person name="Zeng Q."/>
            <person name="Gargeya S."/>
            <person name="Fitzgerald M."/>
            <person name="Haas B."/>
            <person name="Abouelleil A."/>
            <person name="Alvarado L."/>
            <person name="Arachchi H.M."/>
            <person name="Berlin A."/>
            <person name="Chapman S.B."/>
            <person name="Gearin G."/>
            <person name="Goldberg J."/>
            <person name="Griggs A."/>
            <person name="Gujja S."/>
            <person name="Hansen M."/>
            <person name="Heiman D."/>
            <person name="Howarth C."/>
            <person name="Larimer J."/>
            <person name="Lui A."/>
            <person name="MacDonald P.J.P."/>
            <person name="McCowen C."/>
            <person name="Montmayeur A."/>
            <person name="Murphy C."/>
            <person name="Neiman D."/>
            <person name="Pearson M."/>
            <person name="Priest M."/>
            <person name="Roberts A."/>
            <person name="Saif S."/>
            <person name="Shea T."/>
            <person name="Sisk P."/>
            <person name="Stolte C."/>
            <person name="Sykes S."/>
            <person name="Wortman J."/>
            <person name="Nusbaum C."/>
            <person name="Birren B."/>
        </authorList>
    </citation>
    <scope>NUCLEOTIDE SEQUENCE [LARGE SCALE GENOMIC DNA]</scope>
    <source>
        <strain evidence="1 2">YIT 12061</strain>
    </source>
</reference>
<dbReference type="GeneID" id="98069035"/>
<sequence>MENKDDILKKLSSEDPDARKEAIEIIKTAGDISIIPALLDLLSLGQDHTTTTEVVSLLADIKDNHFKKILIDRIETTPDPFPKSLLLRICWESALDFSDSAEMFARMILSEDFIVALEAATILENMSQPATATRKAIVHILQNAHTGEEKQFLIDNVLHALNKA</sequence>
<evidence type="ECO:0000313" key="2">
    <source>
        <dbReference type="Proteomes" id="UP000004892"/>
    </source>
</evidence>
<accession>H1DGS6</accession>
<protein>
    <recommendedName>
        <fullName evidence="3">HEAT repeat domain-containing protein</fullName>
    </recommendedName>
</protein>
<gene>
    <name evidence="1" type="ORF">HMPREF9449_01462</name>
</gene>
<keyword evidence="2" id="KW-1185">Reference proteome</keyword>
<dbReference type="eggNOG" id="ENOG5033I7I">
    <property type="taxonomic scope" value="Bacteria"/>
</dbReference>
<comment type="caution">
    <text evidence="1">The sequence shown here is derived from an EMBL/GenBank/DDBJ whole genome shotgun (WGS) entry which is preliminary data.</text>
</comment>
<dbReference type="RefSeq" id="WP_009136610.1">
    <property type="nucleotide sequence ID" value="NZ_JH594596.1"/>
</dbReference>
<dbReference type="InterPro" id="IPR016024">
    <property type="entry name" value="ARM-type_fold"/>
</dbReference>
<dbReference type="AlphaFoldDB" id="H1DGS6"/>
<evidence type="ECO:0008006" key="3">
    <source>
        <dbReference type="Google" id="ProtNLM"/>
    </source>
</evidence>
<dbReference type="Pfam" id="PF13646">
    <property type="entry name" value="HEAT_2"/>
    <property type="match status" value="1"/>
</dbReference>
<organism evidence="1 2">
    <name type="scientific">Odoribacter laneus YIT 12061</name>
    <dbReference type="NCBI Taxonomy" id="742817"/>
    <lineage>
        <taxon>Bacteria</taxon>
        <taxon>Pseudomonadati</taxon>
        <taxon>Bacteroidota</taxon>
        <taxon>Bacteroidia</taxon>
        <taxon>Bacteroidales</taxon>
        <taxon>Odoribacteraceae</taxon>
        <taxon>Odoribacter</taxon>
    </lineage>
</organism>
<dbReference type="Gene3D" id="1.25.10.10">
    <property type="entry name" value="Leucine-rich Repeat Variant"/>
    <property type="match status" value="1"/>
</dbReference>
<dbReference type="EMBL" id="ADMC01000022">
    <property type="protein sequence ID" value="EHP47609.1"/>
    <property type="molecule type" value="Genomic_DNA"/>
</dbReference>
<dbReference type="Proteomes" id="UP000004892">
    <property type="component" value="Unassembled WGS sequence"/>
</dbReference>
<dbReference type="SUPFAM" id="SSF48371">
    <property type="entry name" value="ARM repeat"/>
    <property type="match status" value="1"/>
</dbReference>